<feature type="signal peptide" evidence="3">
    <location>
        <begin position="1"/>
        <end position="21"/>
    </location>
</feature>
<protein>
    <recommendedName>
        <fullName evidence="4">Bacterial surface antigen (D15) domain-containing protein</fullName>
    </recommendedName>
</protein>
<evidence type="ECO:0000313" key="6">
    <source>
        <dbReference type="Proteomes" id="UP000075583"/>
    </source>
</evidence>
<keyword evidence="2" id="KW-0472">Membrane</keyword>
<evidence type="ECO:0000313" key="5">
    <source>
        <dbReference type="EMBL" id="KYG71779.1"/>
    </source>
</evidence>
<proteinExistence type="predicted"/>
<comment type="subcellular location">
    <subcellularLocation>
        <location evidence="1">Membrane</location>
    </subcellularLocation>
</comment>
<evidence type="ECO:0000256" key="1">
    <source>
        <dbReference type="ARBA" id="ARBA00004370"/>
    </source>
</evidence>
<dbReference type="AlphaFoldDB" id="A0A150WZ70"/>
<evidence type="ECO:0000256" key="3">
    <source>
        <dbReference type="SAM" id="SignalP"/>
    </source>
</evidence>
<accession>A0A150WZ70</accession>
<dbReference type="EMBL" id="LQZQ01000050">
    <property type="protein sequence ID" value="KYG71779.1"/>
    <property type="molecule type" value="Genomic_DNA"/>
</dbReference>
<dbReference type="STRING" id="279360.MB14_10735"/>
<evidence type="ECO:0000259" key="4">
    <source>
        <dbReference type="Pfam" id="PF01103"/>
    </source>
</evidence>
<dbReference type="InterPro" id="IPR000184">
    <property type="entry name" value="Bac_surfAg_D15"/>
</dbReference>
<feature type="domain" description="Bacterial surface antigen (D15)" evidence="4">
    <location>
        <begin position="558"/>
        <end position="828"/>
    </location>
</feature>
<sequence length="866" mass="100411">MNTTKLTCLILLVLLSYTTKAQTKKDTVNYQTAIPNSDYYERDGLWRFLWGDHYRKEWATPINVPVFQPTLFKGGVEVLQIGGGYQTKSLRLLAENGIQYNLRSLDKYPYKVLPEALRGTWLHNILKDQISSAHPYAFMAIPKMADAVGVYHTKPEILYVRKSTNIPGYEDFLEEFGDALFMAEIRPDEDLSNYERFGNSKNIVGTDKLFEHLYEDNDNFVDERQLAKSRLFDMLIGDWDRHWDQWRWAEFENEDKGSRFEAVPRDRDQAFVLMDGLLPSLIKRPSGKRELSHFTYEIENIRDINFAGRHVDRNLLTRLEKKDWIEIAKDIQRELTDEIIHQAMQDLPSEVYSFSAQDIEKKLISRRNELDKYAEDYYLFLSKFVRIVGSNKHERFEVNRVENDSVKVEVFKINSDDELEKKIYSRTFSSQVTKELWLYGLGGDDEFRIEGEVDKSIKVRIVGGEGTDTFEDESRVKGWSHKTKIYDNPEEISEVKRSKETSTVTSNNPWVNEFNRDDFEYDYFGPRLSFELNPDDGLFLGAGVYMERFGFRRAPQASLKVEGNFSTKTKGFNLKTEAKFYSLFAHNWDLEINAWGHNPKFAFNYFGQGNDSEFTQNLDYYRVRLSNIHVSTPLVKRFGKMFSFGIGPMYEYADVEEQPNTILENQIGAQFLNTFSKRMLGGKMFAELNYVDHPFNPTKGIRWNAEASYLNEIDGDDVNFARLSTDVSLYYTPKLPFRLTLATRFGVSENVGDYLFHQSNFLGGQTNLRGFRRTRFAGKGSVYQNTEARVSLAKIKNVVLNGDFGVLGFVDNGKVWADEVEESTSFTTTYGGGAFLHFYEYIVLTAQYGITPDRKGAFYVNMGFFF</sequence>
<name>A0A150WZ70_ROSEK</name>
<dbReference type="Pfam" id="PF01103">
    <property type="entry name" value="Omp85"/>
    <property type="match status" value="1"/>
</dbReference>
<dbReference type="RefSeq" id="WP_062593839.1">
    <property type="nucleotide sequence ID" value="NZ_LQZQ01000050.1"/>
</dbReference>
<gene>
    <name evidence="5" type="ORF">MB14_10735</name>
</gene>
<evidence type="ECO:0000256" key="2">
    <source>
        <dbReference type="ARBA" id="ARBA00023136"/>
    </source>
</evidence>
<dbReference type="GO" id="GO:0019867">
    <property type="term" value="C:outer membrane"/>
    <property type="evidence" value="ECO:0007669"/>
    <property type="project" value="InterPro"/>
</dbReference>
<reference evidence="5" key="1">
    <citation type="submission" date="2016-01" db="EMBL/GenBank/DDBJ databases">
        <title>Genome sequencing of Roseivirga ehrenbergii KMM 6017.</title>
        <authorList>
            <person name="Selvaratnam C."/>
            <person name="Thevarajoo S."/>
            <person name="Goh K.M."/>
            <person name="Ee R."/>
            <person name="Chan K.-G."/>
            <person name="Chong C.S."/>
        </authorList>
    </citation>
    <scope>NUCLEOTIDE SEQUENCE [LARGE SCALE GENOMIC DNA]</scope>
    <source>
        <strain evidence="5">KMM 6017</strain>
    </source>
</reference>
<feature type="chain" id="PRO_5007573992" description="Bacterial surface antigen (D15) domain-containing protein" evidence="3">
    <location>
        <begin position="22"/>
        <end position="866"/>
    </location>
</feature>
<keyword evidence="3" id="KW-0732">Signal</keyword>
<organism evidence="5 6">
    <name type="scientific">Roseivirga ehrenbergii (strain DSM 102268 / JCM 13514 / KCTC 12282 / NCIMB 14502 / KMM 6017)</name>
    <dbReference type="NCBI Taxonomy" id="279360"/>
    <lineage>
        <taxon>Bacteria</taxon>
        <taxon>Pseudomonadati</taxon>
        <taxon>Bacteroidota</taxon>
        <taxon>Cytophagia</taxon>
        <taxon>Cytophagales</taxon>
        <taxon>Roseivirgaceae</taxon>
        <taxon>Roseivirga</taxon>
    </lineage>
</organism>
<dbReference type="Gene3D" id="2.40.160.50">
    <property type="entry name" value="membrane protein fhac: a member of the omp85/tpsb transporter family"/>
    <property type="match status" value="1"/>
</dbReference>
<keyword evidence="6" id="KW-1185">Reference proteome</keyword>
<dbReference type="Proteomes" id="UP000075583">
    <property type="component" value="Unassembled WGS sequence"/>
</dbReference>
<comment type="caution">
    <text evidence="5">The sequence shown here is derived from an EMBL/GenBank/DDBJ whole genome shotgun (WGS) entry which is preliminary data.</text>
</comment>